<dbReference type="Gene3D" id="1.10.510.10">
    <property type="entry name" value="Transferase(Phosphotransferase) domain 1"/>
    <property type="match status" value="2"/>
</dbReference>
<dbReference type="GO" id="GO:0007264">
    <property type="term" value="P:small GTPase-mediated signal transduction"/>
    <property type="evidence" value="ECO:0007669"/>
    <property type="project" value="InterPro"/>
</dbReference>
<organism evidence="4 5">
    <name type="scientific">Takifugu rubripes</name>
    <name type="common">Japanese pufferfish</name>
    <name type="synonym">Fugu rubripes</name>
    <dbReference type="NCBI Taxonomy" id="31033"/>
    <lineage>
        <taxon>Eukaryota</taxon>
        <taxon>Metazoa</taxon>
        <taxon>Chordata</taxon>
        <taxon>Craniata</taxon>
        <taxon>Vertebrata</taxon>
        <taxon>Euteleostomi</taxon>
        <taxon>Actinopterygii</taxon>
        <taxon>Neopterygii</taxon>
        <taxon>Teleostei</taxon>
        <taxon>Neoteleostei</taxon>
        <taxon>Acanthomorphata</taxon>
        <taxon>Eupercaria</taxon>
        <taxon>Tetraodontiformes</taxon>
        <taxon>Tetradontoidea</taxon>
        <taxon>Tetraodontidae</taxon>
        <taxon>Takifugu</taxon>
    </lineage>
</organism>
<evidence type="ECO:0000259" key="3">
    <source>
        <dbReference type="PROSITE" id="PS51377"/>
    </source>
</evidence>
<reference evidence="4" key="3">
    <citation type="submission" date="2025-09" db="UniProtKB">
        <authorList>
            <consortium name="Ensembl"/>
        </authorList>
    </citation>
    <scope>IDENTIFICATION</scope>
</reference>
<reference evidence="4 5" key="1">
    <citation type="journal article" date="2011" name="Genome Biol. Evol.">
        <title>Integration of the genetic map and genome assembly of fugu facilitates insights into distinct features of genome evolution in teleosts and mammals.</title>
        <authorList>
            <person name="Kai W."/>
            <person name="Kikuchi K."/>
            <person name="Tohari S."/>
            <person name="Chew A.K."/>
            <person name="Tay A."/>
            <person name="Fujiwara A."/>
            <person name="Hosoya S."/>
            <person name="Suetake H."/>
            <person name="Naruse K."/>
            <person name="Brenner S."/>
            <person name="Suzuki Y."/>
            <person name="Venkatesh B."/>
        </authorList>
    </citation>
    <scope>NUCLEOTIDE SEQUENCE [LARGE SCALE GENOMIC DNA]</scope>
</reference>
<feature type="domain" description="KIND" evidence="3">
    <location>
        <begin position="436"/>
        <end position="546"/>
    </location>
</feature>
<dbReference type="OMA" id="APPCSEE"/>
<dbReference type="PANTHER" id="PTHR21560:SF0">
    <property type="entry name" value="KINASE NON-CATALYTIC C-LOBE DOMAIN-CONTAINING PROTEIN 1"/>
    <property type="match status" value="1"/>
</dbReference>
<dbReference type="InterPro" id="IPR011009">
    <property type="entry name" value="Kinase-like_dom_sf"/>
</dbReference>
<keyword evidence="1" id="KW-0677">Repeat</keyword>
<sequence>METPERVAAVTFQGRAEERDDDLEHLPPLLEDEENVSLADILSLRDSCLSEQEVWAVCVECLQALQSIRPSHLFHTLCITPDTLAFNAHGNVCFMEQLSDDPEGSFVPPEFDNTGSTFEGHVYSLGSTLSAALTYIIEPELEAELGDEIQRLLQQMQEEAPEDRPLLQDVLALAEARLSDAPSAGVCRKLSSIGRRVLSIESVSAFQDGPEGSWEARWQHPKASLDSNPKDLCTGHPAKASGLSRQQVCRGWDSSLWAEDVHEGGVTIQAEDLDCRSHGGSPVRRRAQERQNRARGPLNRSCSVPDSNNPPCPPPHGDISVPVCDLTEIGAEEPSSCNSPWSSRRDMFNRGQSCDSYPLNNAEEAPPPGLDSGGNEDTAAAFWSGEPKTEAPRRSLPESASPKSDQSPPDHSLYVPNNHMTKSMLCLNEESQDEWISLGELLSRCGRRLTVDELWALCYTCLSSLQSYIDFPAYLCLETAHVGCEGDILFLQPKTTGFRDEFYLAPEYQEHGIVTEKACVYGVAAILWATAKFTLSSQSKTGSSSQ</sequence>
<evidence type="ECO:0000256" key="2">
    <source>
        <dbReference type="SAM" id="MobiDB-lite"/>
    </source>
</evidence>
<dbReference type="FunFam" id="1.10.510.10:FF:000529">
    <property type="entry name" value="Kinase non-catalytic C-lobe domain-containing 1"/>
    <property type="match status" value="1"/>
</dbReference>
<proteinExistence type="predicted"/>
<dbReference type="InterPro" id="IPR029899">
    <property type="entry name" value="KNDC1"/>
</dbReference>
<dbReference type="PROSITE" id="PS51377">
    <property type="entry name" value="KIND"/>
    <property type="match status" value="2"/>
</dbReference>
<accession>A0A674PKP3</accession>
<evidence type="ECO:0000313" key="5">
    <source>
        <dbReference type="Proteomes" id="UP000005226"/>
    </source>
</evidence>
<dbReference type="InterPro" id="IPR011019">
    <property type="entry name" value="KIND_dom"/>
</dbReference>
<dbReference type="Ensembl" id="ENSTRUT00000063077.1">
    <property type="protein sequence ID" value="ENSTRUP00000086099.1"/>
    <property type="gene ID" value="ENSTRUG00000031127.1"/>
</dbReference>
<evidence type="ECO:0000256" key="1">
    <source>
        <dbReference type="ARBA" id="ARBA00022737"/>
    </source>
</evidence>
<dbReference type="InParanoid" id="A0A674PKP3"/>
<feature type="region of interest" description="Disordered" evidence="2">
    <location>
        <begin position="274"/>
        <end position="319"/>
    </location>
</feature>
<dbReference type="GO" id="GO:0005085">
    <property type="term" value="F:guanyl-nucleotide exchange factor activity"/>
    <property type="evidence" value="ECO:0007669"/>
    <property type="project" value="InterPro"/>
</dbReference>
<feature type="domain" description="KIND" evidence="3">
    <location>
        <begin position="36"/>
        <end position="216"/>
    </location>
</feature>
<dbReference type="GeneTree" id="ENSGT00390000011408"/>
<feature type="compositionally biased region" description="Polar residues" evidence="2">
    <location>
        <begin position="350"/>
        <end position="359"/>
    </location>
</feature>
<keyword evidence="5" id="KW-1185">Reference proteome</keyword>
<feature type="compositionally biased region" description="Basic and acidic residues" evidence="2">
    <location>
        <begin position="387"/>
        <end position="396"/>
    </location>
</feature>
<name>A0A674PKP3_TAKRU</name>
<dbReference type="AlphaFoldDB" id="A0A674PKP3"/>
<dbReference type="Proteomes" id="UP000005226">
    <property type="component" value="Chromosome 4"/>
</dbReference>
<dbReference type="GO" id="GO:0030425">
    <property type="term" value="C:dendrite"/>
    <property type="evidence" value="ECO:0007669"/>
    <property type="project" value="TreeGrafter"/>
</dbReference>
<evidence type="ECO:0000313" key="4">
    <source>
        <dbReference type="Ensembl" id="ENSTRUP00000086099.1"/>
    </source>
</evidence>
<feature type="region of interest" description="Disordered" evidence="2">
    <location>
        <begin position="332"/>
        <end position="414"/>
    </location>
</feature>
<dbReference type="GO" id="GO:0048814">
    <property type="term" value="P:regulation of dendrite morphogenesis"/>
    <property type="evidence" value="ECO:0007669"/>
    <property type="project" value="TreeGrafter"/>
</dbReference>
<reference evidence="4" key="2">
    <citation type="submission" date="2025-08" db="UniProtKB">
        <authorList>
            <consortium name="Ensembl"/>
        </authorList>
    </citation>
    <scope>IDENTIFICATION</scope>
</reference>
<dbReference type="PANTHER" id="PTHR21560">
    <property type="entry name" value="VERY KIND PROTEIN"/>
    <property type="match status" value="1"/>
</dbReference>
<dbReference type="GO" id="GO:0032045">
    <property type="term" value="C:guanyl-nucleotide exchange factor complex"/>
    <property type="evidence" value="ECO:0007669"/>
    <property type="project" value="TreeGrafter"/>
</dbReference>
<dbReference type="SMART" id="SM00750">
    <property type="entry name" value="KIND"/>
    <property type="match status" value="1"/>
</dbReference>
<dbReference type="SUPFAM" id="SSF56112">
    <property type="entry name" value="Protein kinase-like (PK-like)"/>
    <property type="match status" value="1"/>
</dbReference>
<dbReference type="Pfam" id="PF16474">
    <property type="entry name" value="KIND"/>
    <property type="match status" value="1"/>
</dbReference>
<protein>
    <recommendedName>
        <fullName evidence="3">KIND domain-containing protein</fullName>
    </recommendedName>
</protein>
<dbReference type="GO" id="GO:0043025">
    <property type="term" value="C:neuronal cell body"/>
    <property type="evidence" value="ECO:0007669"/>
    <property type="project" value="TreeGrafter"/>
</dbReference>